<evidence type="ECO:0000313" key="1">
    <source>
        <dbReference type="EMBL" id="KAJ4710436.1"/>
    </source>
</evidence>
<protein>
    <submittedName>
        <fullName evidence="1">Protein yippee-like</fullName>
    </submittedName>
</protein>
<evidence type="ECO:0000313" key="2">
    <source>
        <dbReference type="Proteomes" id="UP001164539"/>
    </source>
</evidence>
<comment type="caution">
    <text evidence="1">The sequence shown here is derived from an EMBL/GenBank/DDBJ whole genome shotgun (WGS) entry which is preliminary data.</text>
</comment>
<dbReference type="Proteomes" id="UP001164539">
    <property type="component" value="Chromosome 9"/>
</dbReference>
<sequence length="121" mass="13914">MAGQHILIVEFDRNPDSRFFLCRSCSTHITLSQEVVFEHKPTGAIIMKKAENVMIDHFTPWRRANRTTMAAVHCVRCFTGLGNFFVAVENPSDVFQQGFFLLSLRKLMYWNGSQVVDPMET</sequence>
<reference evidence="1 2" key="1">
    <citation type="journal article" date="2023" name="Science">
        <title>Complex scaffold remodeling in plant triterpene biosynthesis.</title>
        <authorList>
            <person name="De La Pena R."/>
            <person name="Hodgson H."/>
            <person name="Liu J.C."/>
            <person name="Stephenson M.J."/>
            <person name="Martin A.C."/>
            <person name="Owen C."/>
            <person name="Harkess A."/>
            <person name="Leebens-Mack J."/>
            <person name="Jimenez L.E."/>
            <person name="Osbourn A."/>
            <person name="Sattely E.S."/>
        </authorList>
    </citation>
    <scope>NUCLEOTIDE SEQUENCE [LARGE SCALE GENOMIC DNA]</scope>
    <source>
        <strain evidence="2">cv. JPN11</strain>
        <tissue evidence="1">Leaf</tissue>
    </source>
</reference>
<proteinExistence type="predicted"/>
<dbReference type="EMBL" id="CM051402">
    <property type="protein sequence ID" value="KAJ4710436.1"/>
    <property type="molecule type" value="Genomic_DNA"/>
</dbReference>
<gene>
    <name evidence="1" type="ORF">OWV82_016621</name>
</gene>
<keyword evidence="2" id="KW-1185">Reference proteome</keyword>
<organism evidence="1 2">
    <name type="scientific">Melia azedarach</name>
    <name type="common">Chinaberry tree</name>
    <dbReference type="NCBI Taxonomy" id="155640"/>
    <lineage>
        <taxon>Eukaryota</taxon>
        <taxon>Viridiplantae</taxon>
        <taxon>Streptophyta</taxon>
        <taxon>Embryophyta</taxon>
        <taxon>Tracheophyta</taxon>
        <taxon>Spermatophyta</taxon>
        <taxon>Magnoliopsida</taxon>
        <taxon>eudicotyledons</taxon>
        <taxon>Gunneridae</taxon>
        <taxon>Pentapetalae</taxon>
        <taxon>rosids</taxon>
        <taxon>malvids</taxon>
        <taxon>Sapindales</taxon>
        <taxon>Meliaceae</taxon>
        <taxon>Melia</taxon>
    </lineage>
</organism>
<accession>A0ACC1XG22</accession>
<name>A0ACC1XG22_MELAZ</name>